<dbReference type="Proteomes" id="UP001055439">
    <property type="component" value="Chromosome 1"/>
</dbReference>
<dbReference type="AlphaFoldDB" id="A0A9E7E8X9"/>
<dbReference type="EMBL" id="CP097502">
    <property type="protein sequence ID" value="URD72623.1"/>
    <property type="molecule type" value="Genomic_DNA"/>
</dbReference>
<proteinExistence type="predicted"/>
<name>A0A9E7E8X9_9LILI</name>
<gene>
    <name evidence="1" type="ORF">MUK42_25927</name>
</gene>
<evidence type="ECO:0000313" key="1">
    <source>
        <dbReference type="EMBL" id="URD72623.1"/>
    </source>
</evidence>
<keyword evidence="2" id="KW-1185">Reference proteome</keyword>
<evidence type="ECO:0000313" key="2">
    <source>
        <dbReference type="Proteomes" id="UP001055439"/>
    </source>
</evidence>
<organism evidence="1 2">
    <name type="scientific">Musa troglodytarum</name>
    <name type="common">fe'i banana</name>
    <dbReference type="NCBI Taxonomy" id="320322"/>
    <lineage>
        <taxon>Eukaryota</taxon>
        <taxon>Viridiplantae</taxon>
        <taxon>Streptophyta</taxon>
        <taxon>Embryophyta</taxon>
        <taxon>Tracheophyta</taxon>
        <taxon>Spermatophyta</taxon>
        <taxon>Magnoliopsida</taxon>
        <taxon>Liliopsida</taxon>
        <taxon>Zingiberales</taxon>
        <taxon>Musaceae</taxon>
        <taxon>Musa</taxon>
    </lineage>
</organism>
<sequence>MGIMAVSLEPLQVKLEPNPAQGWIQVLYQIRPKSGAPTNAKRSIDLSDAVPLVHGSEPLQARENIIIGYNLDSIGCNGGLITIELPKQLLQVSLETNLVQSYYLFVHCLLCFLRTCLERV</sequence>
<accession>A0A9E7E8X9</accession>
<reference evidence="1" key="1">
    <citation type="submission" date="2022-05" db="EMBL/GenBank/DDBJ databases">
        <title>The Musa troglodytarum L. genome provides insights into the mechanism of non-climacteric behaviour and enrichment of carotenoids.</title>
        <authorList>
            <person name="Wang J."/>
        </authorList>
    </citation>
    <scope>NUCLEOTIDE SEQUENCE</scope>
    <source>
        <tissue evidence="1">Leaf</tissue>
    </source>
</reference>
<protein>
    <submittedName>
        <fullName evidence="1">Uncharacterized protein</fullName>
    </submittedName>
</protein>